<dbReference type="Pfam" id="PF13687">
    <property type="entry name" value="DUF4153"/>
    <property type="match status" value="1"/>
</dbReference>
<reference evidence="2 3" key="1">
    <citation type="submission" date="2016-10" db="EMBL/GenBank/DDBJ databases">
        <authorList>
            <person name="de Groot N.N."/>
        </authorList>
    </citation>
    <scope>NUCLEOTIDE SEQUENCE [LARGE SCALE GENOMIC DNA]</scope>
    <source>
        <strain evidence="2 3">CGMCC 1.5012</strain>
    </source>
</reference>
<feature type="transmembrane region" description="Helical" evidence="1">
    <location>
        <begin position="227"/>
        <end position="251"/>
    </location>
</feature>
<dbReference type="EMBL" id="FNID01000036">
    <property type="protein sequence ID" value="SDN86491.1"/>
    <property type="molecule type" value="Genomic_DNA"/>
</dbReference>
<feature type="transmembrane region" description="Helical" evidence="1">
    <location>
        <begin position="416"/>
        <end position="433"/>
    </location>
</feature>
<keyword evidence="1" id="KW-1133">Transmembrane helix</keyword>
<dbReference type="Proteomes" id="UP000199182">
    <property type="component" value="Unassembled WGS sequence"/>
</dbReference>
<feature type="transmembrane region" description="Helical" evidence="1">
    <location>
        <begin position="90"/>
        <end position="110"/>
    </location>
</feature>
<feature type="transmembrane region" description="Helical" evidence="1">
    <location>
        <begin position="386"/>
        <end position="404"/>
    </location>
</feature>
<feature type="transmembrane region" description="Helical" evidence="1">
    <location>
        <begin position="317"/>
        <end position="338"/>
    </location>
</feature>
<feature type="transmembrane region" description="Helical" evidence="1">
    <location>
        <begin position="350"/>
        <end position="374"/>
    </location>
</feature>
<organism evidence="2 3">
    <name type="scientific">Acetanaerobacterium elongatum</name>
    <dbReference type="NCBI Taxonomy" id="258515"/>
    <lineage>
        <taxon>Bacteria</taxon>
        <taxon>Bacillati</taxon>
        <taxon>Bacillota</taxon>
        <taxon>Clostridia</taxon>
        <taxon>Eubacteriales</taxon>
        <taxon>Oscillospiraceae</taxon>
        <taxon>Acetanaerobacterium</taxon>
    </lineage>
</organism>
<feature type="transmembrane region" description="Helical" evidence="1">
    <location>
        <begin position="272"/>
        <end position="297"/>
    </location>
</feature>
<keyword evidence="1" id="KW-0472">Membrane</keyword>
<proteinExistence type="predicted"/>
<keyword evidence="1" id="KW-0812">Transmembrane</keyword>
<feature type="transmembrane region" description="Helical" evidence="1">
    <location>
        <begin position="184"/>
        <end position="207"/>
    </location>
</feature>
<feature type="transmembrane region" description="Helical" evidence="1">
    <location>
        <begin position="60"/>
        <end position="83"/>
    </location>
</feature>
<feature type="transmembrane region" description="Helical" evidence="1">
    <location>
        <begin position="116"/>
        <end position="135"/>
    </location>
</feature>
<accession>A0A1H0EVS7</accession>
<gene>
    <name evidence="2" type="ORF">SAMN05192585_13628</name>
</gene>
<sequence>MNKVPAPGFVPVVNPMSAAIPPRRQTERYKRVLSAAESEKGLAATVFSVAFGILFTETVFLGAMGISVTVLTAILCSFMLVYFHEKGERLSFKGVLLTVPIMLIAAGFGLHYNPAVQMMTVPALLGLAAVQAILLSGGRLNTLLSFDTLAKAANHLVARPLSFLDMPFRSLRAVRKIKSPKTAAVLKAAAGLALALPFGAILLLLFARADSVFESGLNYITQTLHISFGKLITDLLLGSTGAIVLGAYLIAAKVEGKEPAKDKAASRFIDTTVGTAFLSVINLILLLFVAVQFQYLFAGSAGRMVSGLSYAEYARKGFFELSWASGLCFAAAVFILCFCKKGQNGLPIAVRVLVTLMCTCNGVILASAVLRMGLYVQAYGLSVKRLLTLWFMAVIGVCLIWLVLQCISEQFNALRFIGATAIVFVCVLSLVNVDRLIAHYNIERYIKSPAAVQLDASYLSDLSYSALPEVAQLYTSLKDDSQPLRNELNGVMEEMRSSYEGRHRIYGFTAEDAEISGFLASVSA</sequence>
<name>A0A1H0EVS7_9FIRM</name>
<dbReference type="InterPro" id="IPR025291">
    <property type="entry name" value="DUF4153"/>
</dbReference>
<evidence type="ECO:0000256" key="1">
    <source>
        <dbReference type="SAM" id="Phobius"/>
    </source>
</evidence>
<evidence type="ECO:0000313" key="2">
    <source>
        <dbReference type="EMBL" id="SDN86491.1"/>
    </source>
</evidence>
<evidence type="ECO:0000313" key="3">
    <source>
        <dbReference type="Proteomes" id="UP000199182"/>
    </source>
</evidence>
<protein>
    <submittedName>
        <fullName evidence="2">Uncharacterized protein</fullName>
    </submittedName>
</protein>
<dbReference type="AlphaFoldDB" id="A0A1H0EVS7"/>
<dbReference type="STRING" id="258515.SAMN05192585_13628"/>
<keyword evidence="3" id="KW-1185">Reference proteome</keyword>